<dbReference type="PROSITE" id="PS51635">
    <property type="entry name" value="PNPLA"/>
    <property type="match status" value="1"/>
</dbReference>
<dbReference type="Proteomes" id="UP000532746">
    <property type="component" value="Unassembled WGS sequence"/>
</dbReference>
<keyword evidence="3 4" id="KW-0443">Lipid metabolism</keyword>
<evidence type="ECO:0000256" key="2">
    <source>
        <dbReference type="ARBA" id="ARBA00022963"/>
    </source>
</evidence>
<feature type="short sequence motif" description="GXGXXG" evidence="4">
    <location>
        <begin position="8"/>
        <end position="13"/>
    </location>
</feature>
<accession>A0A7W9WBG9</accession>
<comment type="caution">
    <text evidence="6">The sequence shown here is derived from an EMBL/GenBank/DDBJ whole genome shotgun (WGS) entry which is preliminary data.</text>
</comment>
<dbReference type="RefSeq" id="WP_246398994.1">
    <property type="nucleotide sequence ID" value="NZ_JACHGG010000003.1"/>
</dbReference>
<evidence type="ECO:0000313" key="6">
    <source>
        <dbReference type="EMBL" id="MBB6059829.1"/>
    </source>
</evidence>
<dbReference type="EMBL" id="JACHGG010000003">
    <property type="protein sequence ID" value="MBB6059829.1"/>
    <property type="molecule type" value="Genomic_DNA"/>
</dbReference>
<evidence type="ECO:0000313" key="7">
    <source>
        <dbReference type="Proteomes" id="UP000532746"/>
    </source>
</evidence>
<protein>
    <submittedName>
        <fullName evidence="6">NTE family protein</fullName>
    </submittedName>
</protein>
<dbReference type="GO" id="GO:0016787">
    <property type="term" value="F:hydrolase activity"/>
    <property type="evidence" value="ECO:0007669"/>
    <property type="project" value="UniProtKB-UniRule"/>
</dbReference>
<keyword evidence="1 4" id="KW-0378">Hydrolase</keyword>
<feature type="active site" description="Nucleophile" evidence="4">
    <location>
        <position position="37"/>
    </location>
</feature>
<dbReference type="InterPro" id="IPR050301">
    <property type="entry name" value="NTE"/>
</dbReference>
<dbReference type="SUPFAM" id="SSF52151">
    <property type="entry name" value="FabD/lysophospholipase-like"/>
    <property type="match status" value="1"/>
</dbReference>
<feature type="short sequence motif" description="GXSXG" evidence="4">
    <location>
        <begin position="35"/>
        <end position="39"/>
    </location>
</feature>
<evidence type="ECO:0000256" key="4">
    <source>
        <dbReference type="PROSITE-ProRule" id="PRU01161"/>
    </source>
</evidence>
<dbReference type="Pfam" id="PF01734">
    <property type="entry name" value="Patatin"/>
    <property type="match status" value="1"/>
</dbReference>
<reference evidence="6 7" key="1">
    <citation type="submission" date="2020-08" db="EMBL/GenBank/DDBJ databases">
        <title>Genomic Encyclopedia of Type Strains, Phase IV (KMG-IV): sequencing the most valuable type-strain genomes for metagenomic binning, comparative biology and taxonomic classification.</title>
        <authorList>
            <person name="Goeker M."/>
        </authorList>
    </citation>
    <scope>NUCLEOTIDE SEQUENCE [LARGE SCALE GENOMIC DNA]</scope>
    <source>
        <strain evidence="6 7">DSM 26718</strain>
    </source>
</reference>
<dbReference type="Gene3D" id="3.40.1090.10">
    <property type="entry name" value="Cytosolic phospholipase A2 catalytic domain"/>
    <property type="match status" value="1"/>
</dbReference>
<sequence length="254" mass="27192">MLGLALSGGGARGIAHLGVLAALDELQLPIAHLAGVSSGAIAGALYAAGLPPREILRLFQEISIGQVARIAFSSRGLLRSEGVGKLFEQHLGADATFEQLRLPLTLVATDILAGESVHFSEGPLIPPLLASSAVPVLYRPVHYQERHLVDGGLLNNLPVEALLGKPGLQVVGVHCNPPHREPRITTLRGIVERTLNLTVGANTLLSKQRCALLLEPPELGGFRMTQYKRAPELFDIGYHYTLSRAPELEALLQE</sequence>
<dbReference type="AlphaFoldDB" id="A0A7W9WBG9"/>
<proteinExistence type="predicted"/>
<evidence type="ECO:0000256" key="3">
    <source>
        <dbReference type="ARBA" id="ARBA00023098"/>
    </source>
</evidence>
<gene>
    <name evidence="6" type="ORF">HNQ93_002689</name>
</gene>
<feature type="active site" description="Proton acceptor" evidence="4">
    <location>
        <position position="150"/>
    </location>
</feature>
<name>A0A7W9WBG9_9BACT</name>
<dbReference type="InterPro" id="IPR016035">
    <property type="entry name" value="Acyl_Trfase/lysoPLipase"/>
</dbReference>
<dbReference type="PANTHER" id="PTHR14226:SF78">
    <property type="entry name" value="SLR0060 PROTEIN"/>
    <property type="match status" value="1"/>
</dbReference>
<keyword evidence="2 4" id="KW-0442">Lipid degradation</keyword>
<keyword evidence="7" id="KW-1185">Reference proteome</keyword>
<organism evidence="6 7">
    <name type="scientific">Hymenobacter luteus</name>
    <dbReference type="NCBI Taxonomy" id="1411122"/>
    <lineage>
        <taxon>Bacteria</taxon>
        <taxon>Pseudomonadati</taxon>
        <taxon>Bacteroidota</taxon>
        <taxon>Cytophagia</taxon>
        <taxon>Cytophagales</taxon>
        <taxon>Hymenobacteraceae</taxon>
        <taxon>Hymenobacter</taxon>
    </lineage>
</organism>
<feature type="short sequence motif" description="DGA/G" evidence="4">
    <location>
        <begin position="150"/>
        <end position="152"/>
    </location>
</feature>
<feature type="domain" description="PNPLA" evidence="5">
    <location>
        <begin position="4"/>
        <end position="163"/>
    </location>
</feature>
<dbReference type="InterPro" id="IPR002641">
    <property type="entry name" value="PNPLA_dom"/>
</dbReference>
<dbReference type="CDD" id="cd07205">
    <property type="entry name" value="Pat_PNPLA6_PNPLA7_NTE1_like"/>
    <property type="match status" value="1"/>
</dbReference>
<evidence type="ECO:0000259" key="5">
    <source>
        <dbReference type="PROSITE" id="PS51635"/>
    </source>
</evidence>
<dbReference type="PANTHER" id="PTHR14226">
    <property type="entry name" value="NEUROPATHY TARGET ESTERASE/SWISS CHEESE D.MELANOGASTER"/>
    <property type="match status" value="1"/>
</dbReference>
<evidence type="ECO:0000256" key="1">
    <source>
        <dbReference type="ARBA" id="ARBA00022801"/>
    </source>
</evidence>
<dbReference type="GO" id="GO:0016042">
    <property type="term" value="P:lipid catabolic process"/>
    <property type="evidence" value="ECO:0007669"/>
    <property type="project" value="UniProtKB-UniRule"/>
</dbReference>